<feature type="chain" id="PRO_5012232940" evidence="1">
    <location>
        <begin position="34"/>
        <end position="332"/>
    </location>
</feature>
<evidence type="ECO:0000313" key="4">
    <source>
        <dbReference type="Proteomes" id="UP000180246"/>
    </source>
</evidence>
<dbReference type="Proteomes" id="UP000180246">
    <property type="component" value="Unassembled WGS sequence"/>
</dbReference>
<dbReference type="AlphaFoldDB" id="A0A1S2NE48"/>
<evidence type="ECO:0000259" key="2">
    <source>
        <dbReference type="SMART" id="SM00849"/>
    </source>
</evidence>
<gene>
    <name evidence="3" type="ORF">LO55_4064</name>
</gene>
<dbReference type="SMART" id="SM00849">
    <property type="entry name" value="Lactamase_B"/>
    <property type="match status" value="1"/>
</dbReference>
<feature type="domain" description="Metallo-beta-lactamase" evidence="2">
    <location>
        <begin position="66"/>
        <end position="256"/>
    </location>
</feature>
<organism evidence="3 4">
    <name type="scientific">Massilia timonae</name>
    <dbReference type="NCBI Taxonomy" id="47229"/>
    <lineage>
        <taxon>Bacteria</taxon>
        <taxon>Pseudomonadati</taxon>
        <taxon>Pseudomonadota</taxon>
        <taxon>Betaproteobacteria</taxon>
        <taxon>Burkholderiales</taxon>
        <taxon>Oxalobacteraceae</taxon>
        <taxon>Telluria group</taxon>
        <taxon>Massilia</taxon>
    </lineage>
</organism>
<dbReference type="EMBL" id="JRYB01000001">
    <property type="protein sequence ID" value="OIJ43347.1"/>
    <property type="molecule type" value="Genomic_DNA"/>
</dbReference>
<dbReference type="PANTHER" id="PTHR42951:SF20">
    <property type="entry name" value="BETA LACTAMASE"/>
    <property type="match status" value="1"/>
</dbReference>
<accession>A0A1S2NE48</accession>
<dbReference type="Gene3D" id="3.60.15.10">
    <property type="entry name" value="Ribonuclease Z/Hydroxyacylglutathione hydrolase-like"/>
    <property type="match status" value="1"/>
</dbReference>
<dbReference type="InterPro" id="IPR050855">
    <property type="entry name" value="NDM-1-like"/>
</dbReference>
<keyword evidence="1" id="KW-0732">Signal</keyword>
<dbReference type="PANTHER" id="PTHR42951">
    <property type="entry name" value="METALLO-BETA-LACTAMASE DOMAIN-CONTAINING"/>
    <property type="match status" value="1"/>
</dbReference>
<dbReference type="InterPro" id="IPR036866">
    <property type="entry name" value="RibonucZ/Hydroxyglut_hydro"/>
</dbReference>
<name>A0A1S2NE48_9BURK</name>
<proteinExistence type="predicted"/>
<dbReference type="SUPFAM" id="SSF56281">
    <property type="entry name" value="Metallo-hydrolase/oxidoreductase"/>
    <property type="match status" value="1"/>
</dbReference>
<sequence>MQSIQTTAAFLHMAWRALLVLSIASWLATGATAAPLPVLQPIKISTHAYMFRGHSGMADDANAGFMSNAGFVVTRDGVVVFDALGTPALGEAMVRAIRSVTKQPIRRVIVSHYHADHFYGLQAFKAAGAEIWAHEQGRAYLASDTAALRLAQRKESLKPWVDGRTRLLPADRWLAFPGGKPIAFEMGGLHFQVIDTSGAHAPDDIMLLVEEDRLLFAGDLFFTGRLPFVGDADSRVWLGALDRMLVLAPAVVVPGHGDVSRDPGRDLALTRSYLVFLRKVMGEAVAELATFDEAYAKVDWSAYARYPAFAQANRINAYGTFLLMERESLQQK</sequence>
<dbReference type="CDD" id="cd16282">
    <property type="entry name" value="metallo-hydrolase-like_MBL-fold"/>
    <property type="match status" value="1"/>
</dbReference>
<dbReference type="RefSeq" id="WP_083415454.1">
    <property type="nucleotide sequence ID" value="NZ_JRYB01000001.1"/>
</dbReference>
<feature type="signal peptide" evidence="1">
    <location>
        <begin position="1"/>
        <end position="33"/>
    </location>
</feature>
<dbReference type="Pfam" id="PF00753">
    <property type="entry name" value="Lactamase_B"/>
    <property type="match status" value="1"/>
</dbReference>
<evidence type="ECO:0000313" key="3">
    <source>
        <dbReference type="EMBL" id="OIJ43347.1"/>
    </source>
</evidence>
<comment type="caution">
    <text evidence="3">The sequence shown here is derived from an EMBL/GenBank/DDBJ whole genome shotgun (WGS) entry which is preliminary data.</text>
</comment>
<evidence type="ECO:0000256" key="1">
    <source>
        <dbReference type="SAM" id="SignalP"/>
    </source>
</evidence>
<protein>
    <submittedName>
        <fullName evidence="3">Beta-lactamase superfamily domain protein</fullName>
    </submittedName>
</protein>
<reference evidence="3 4" key="1">
    <citation type="submission" date="2014-10" db="EMBL/GenBank/DDBJ databases">
        <authorList>
            <person name="Seo M.-J."/>
            <person name="Seok Y.J."/>
            <person name="Cha I.-T."/>
        </authorList>
    </citation>
    <scope>NUCLEOTIDE SEQUENCE [LARGE SCALE GENOMIC DNA]</scope>
    <source>
        <strain evidence="3 4">NEU</strain>
    </source>
</reference>
<dbReference type="InterPro" id="IPR001279">
    <property type="entry name" value="Metallo-B-lactamas"/>
</dbReference>